<organism evidence="2 3">
    <name type="scientific">Abeliophyllum distichum</name>
    <dbReference type="NCBI Taxonomy" id="126358"/>
    <lineage>
        <taxon>Eukaryota</taxon>
        <taxon>Viridiplantae</taxon>
        <taxon>Streptophyta</taxon>
        <taxon>Embryophyta</taxon>
        <taxon>Tracheophyta</taxon>
        <taxon>Spermatophyta</taxon>
        <taxon>Magnoliopsida</taxon>
        <taxon>eudicotyledons</taxon>
        <taxon>Gunneridae</taxon>
        <taxon>Pentapetalae</taxon>
        <taxon>asterids</taxon>
        <taxon>lamiids</taxon>
        <taxon>Lamiales</taxon>
        <taxon>Oleaceae</taxon>
        <taxon>Forsythieae</taxon>
        <taxon>Abeliophyllum</taxon>
    </lineage>
</organism>
<protein>
    <submittedName>
        <fullName evidence="2">Uncharacterized protein</fullName>
    </submittedName>
</protein>
<sequence>MLLKDRNGANEVEIYLVPPSRTYELEWDWSIPIPPRPPSPDNINVRKGLVIIDPETGEELHRLDPSKLQTKAKNKKRKSKQEEDDMSSRRKRHRSKTNVKLVEIVELSTSESNVPNDKMDSDVLDDNVESDVPNTMGIEGDIVEGVGREKIESEIGPGGDNAGNGNDGDKSSNDVGDKSDNARVDNIEDESENVGDKSINDNAEGAYVLEFEATADCNI</sequence>
<feature type="compositionally biased region" description="Basic residues" evidence="1">
    <location>
        <begin position="70"/>
        <end position="79"/>
    </location>
</feature>
<evidence type="ECO:0000256" key="1">
    <source>
        <dbReference type="SAM" id="MobiDB-lite"/>
    </source>
</evidence>
<feature type="compositionally biased region" description="Gly residues" evidence="1">
    <location>
        <begin position="156"/>
        <end position="166"/>
    </location>
</feature>
<name>A0ABD1RU77_9LAMI</name>
<evidence type="ECO:0000313" key="3">
    <source>
        <dbReference type="Proteomes" id="UP001604336"/>
    </source>
</evidence>
<dbReference type="Proteomes" id="UP001604336">
    <property type="component" value="Unassembled WGS sequence"/>
</dbReference>
<proteinExistence type="predicted"/>
<dbReference type="EMBL" id="JBFOLK010000008">
    <property type="protein sequence ID" value="KAL2491972.1"/>
    <property type="molecule type" value="Genomic_DNA"/>
</dbReference>
<gene>
    <name evidence="2" type="ORF">Adt_27600</name>
</gene>
<reference evidence="3" key="1">
    <citation type="submission" date="2024-07" db="EMBL/GenBank/DDBJ databases">
        <title>Two chromosome-level genome assemblies of Korean endemic species Abeliophyllum distichum and Forsythia ovata (Oleaceae).</title>
        <authorList>
            <person name="Jang H."/>
        </authorList>
    </citation>
    <scope>NUCLEOTIDE SEQUENCE [LARGE SCALE GENOMIC DNA]</scope>
</reference>
<feature type="compositionally biased region" description="Basic and acidic residues" evidence="1">
    <location>
        <begin position="167"/>
        <end position="186"/>
    </location>
</feature>
<dbReference type="AlphaFoldDB" id="A0ABD1RU77"/>
<evidence type="ECO:0000313" key="2">
    <source>
        <dbReference type="EMBL" id="KAL2491972.1"/>
    </source>
</evidence>
<comment type="caution">
    <text evidence="2">The sequence shown here is derived from an EMBL/GenBank/DDBJ whole genome shotgun (WGS) entry which is preliminary data.</text>
</comment>
<feature type="region of interest" description="Disordered" evidence="1">
    <location>
        <begin position="150"/>
        <end position="203"/>
    </location>
</feature>
<keyword evidence="3" id="KW-1185">Reference proteome</keyword>
<feature type="region of interest" description="Disordered" evidence="1">
    <location>
        <begin position="57"/>
        <end position="138"/>
    </location>
</feature>
<accession>A0ABD1RU77</accession>